<comment type="caution">
    <text evidence="2">The sequence shown here is derived from an EMBL/GenBank/DDBJ whole genome shotgun (WGS) entry which is preliminary data.</text>
</comment>
<organism evidence="2">
    <name type="scientific">marine sediment metagenome</name>
    <dbReference type="NCBI Taxonomy" id="412755"/>
    <lineage>
        <taxon>unclassified sequences</taxon>
        <taxon>metagenomes</taxon>
        <taxon>ecological metagenomes</taxon>
    </lineage>
</organism>
<gene>
    <name evidence="2" type="ORF">S03H2_67741</name>
</gene>
<feature type="non-terminal residue" evidence="2">
    <location>
        <position position="72"/>
    </location>
</feature>
<feature type="region of interest" description="Disordered" evidence="1">
    <location>
        <begin position="1"/>
        <end position="23"/>
    </location>
</feature>
<accession>X1K6I7</accession>
<dbReference type="EMBL" id="BARU01044415">
    <property type="protein sequence ID" value="GAH77698.1"/>
    <property type="molecule type" value="Genomic_DNA"/>
</dbReference>
<proteinExistence type="predicted"/>
<reference evidence="2" key="1">
    <citation type="journal article" date="2014" name="Front. Microbiol.">
        <title>High frequency of phylogenetically diverse reductive dehalogenase-homologous genes in deep subseafloor sedimentary metagenomes.</title>
        <authorList>
            <person name="Kawai M."/>
            <person name="Futagami T."/>
            <person name="Toyoda A."/>
            <person name="Takaki Y."/>
            <person name="Nishi S."/>
            <person name="Hori S."/>
            <person name="Arai W."/>
            <person name="Tsubouchi T."/>
            <person name="Morono Y."/>
            <person name="Uchiyama I."/>
            <person name="Ito T."/>
            <person name="Fujiyama A."/>
            <person name="Inagaki F."/>
            <person name="Takami H."/>
        </authorList>
    </citation>
    <scope>NUCLEOTIDE SEQUENCE</scope>
    <source>
        <strain evidence="2">Expedition CK06-06</strain>
    </source>
</reference>
<name>X1K6I7_9ZZZZ</name>
<sequence length="72" mass="7694">MFATRQRAPEELTTTAGSGGGRGTAAAAVVYGKCGGDERAEGMRIWRERGLWGGEEGASNLLLLQETLHHLH</sequence>
<evidence type="ECO:0000256" key="1">
    <source>
        <dbReference type="SAM" id="MobiDB-lite"/>
    </source>
</evidence>
<evidence type="ECO:0000313" key="2">
    <source>
        <dbReference type="EMBL" id="GAH77698.1"/>
    </source>
</evidence>
<dbReference type="AlphaFoldDB" id="X1K6I7"/>
<protein>
    <submittedName>
        <fullName evidence="2">Uncharacterized protein</fullName>
    </submittedName>
</protein>